<sequence length="342" mass="36710" precursor="true">MKAWNILLTLVSALLLVGSIKAVLDYWQYDELAADVAQMMLHQVSVEDVRQQVREAIARDDPADARMYLRLAGMFGYALDPAEFATELQRLESPLHTARRTVNDFAAGFLQGEAASGAGVAGALTSDFTVVGDARDLWEQYQLYAKGEPVNELIVTLAGVGVGLTAATVASAGTATSAKGGVSTAKLAARTGRLTPRFQKFLLKQGGDVFDYKAFLLVARAEKNLDGLGKAALKAYDPQAARAIKQTAEQLNNIRRSSSMADVLHLVQYVDDAGDLSRLEKVSLKYGQETKGVMKLLGKSAIGTVRVLRKSGELLISVASALISLIAFLVSFSGINRKNVSL</sequence>
<reference evidence="3" key="1">
    <citation type="journal article" date="2011" name="Stand. Genomic Sci.">
        <title>Genome sequence of the filamentous, gliding Thiothrix nivea neotype strain (JP2(T)).</title>
        <authorList>
            <person name="Lapidus A."/>
            <person name="Nolan M."/>
            <person name="Lucas S."/>
            <person name="Glavina Del Rio T."/>
            <person name="Tice H."/>
            <person name="Cheng J.F."/>
            <person name="Tapia R."/>
            <person name="Han C."/>
            <person name="Goodwin L."/>
            <person name="Pitluck S."/>
            <person name="Liolios K."/>
            <person name="Pagani I."/>
            <person name="Ivanova N."/>
            <person name="Huntemann M."/>
            <person name="Mavromatis K."/>
            <person name="Mikhailova N."/>
            <person name="Pati A."/>
            <person name="Chen A."/>
            <person name="Palaniappan K."/>
            <person name="Land M."/>
            <person name="Brambilla E.M."/>
            <person name="Rohde M."/>
            <person name="Abt B."/>
            <person name="Verbarg S."/>
            <person name="Goker M."/>
            <person name="Bristow J."/>
            <person name="Eisen J.A."/>
            <person name="Markowitz V."/>
            <person name="Hugenholtz P."/>
            <person name="Kyrpides N.C."/>
            <person name="Klenk H.P."/>
            <person name="Woyke T."/>
        </authorList>
    </citation>
    <scope>NUCLEOTIDE SEQUENCE [LARGE SCALE GENOMIC DNA]</scope>
    <source>
        <strain evidence="3">ATCC 35100 / DSM 5205 / JP2</strain>
    </source>
</reference>
<dbReference type="Proteomes" id="UP000005317">
    <property type="component" value="Unassembled WGS sequence"/>
</dbReference>
<protein>
    <submittedName>
        <fullName evidence="2">Uncharacterized protein</fullName>
    </submittedName>
</protein>
<name>A0A656H9L4_THINJ</name>
<keyword evidence="1" id="KW-0812">Transmembrane</keyword>
<organism evidence="2 3">
    <name type="scientific">Thiothrix nivea (strain ATCC 35100 / DSM 5205 / JP2)</name>
    <dbReference type="NCBI Taxonomy" id="870187"/>
    <lineage>
        <taxon>Bacteria</taxon>
        <taxon>Pseudomonadati</taxon>
        <taxon>Pseudomonadota</taxon>
        <taxon>Gammaproteobacteria</taxon>
        <taxon>Thiotrichales</taxon>
        <taxon>Thiotrichaceae</taxon>
        <taxon>Thiothrix</taxon>
    </lineage>
</organism>
<evidence type="ECO:0000313" key="2">
    <source>
        <dbReference type="EMBL" id="EIJ32783.1"/>
    </source>
</evidence>
<proteinExistence type="predicted"/>
<evidence type="ECO:0000256" key="1">
    <source>
        <dbReference type="SAM" id="Phobius"/>
    </source>
</evidence>
<keyword evidence="3" id="KW-1185">Reference proteome</keyword>
<dbReference type="AlphaFoldDB" id="A0A656H9L4"/>
<evidence type="ECO:0000313" key="3">
    <source>
        <dbReference type="Proteomes" id="UP000005317"/>
    </source>
</evidence>
<keyword evidence="1" id="KW-1133">Transmembrane helix</keyword>
<gene>
    <name evidence="2" type="ORF">Thini_0116</name>
</gene>
<dbReference type="RefSeq" id="WP_002706700.1">
    <property type="nucleotide sequence ID" value="NZ_JH651384.1"/>
</dbReference>
<feature type="transmembrane region" description="Helical" evidence="1">
    <location>
        <begin position="314"/>
        <end position="335"/>
    </location>
</feature>
<keyword evidence="1" id="KW-0472">Membrane</keyword>
<dbReference type="EMBL" id="JH651384">
    <property type="protein sequence ID" value="EIJ32783.1"/>
    <property type="molecule type" value="Genomic_DNA"/>
</dbReference>
<accession>A0A656H9L4</accession>